<dbReference type="RefSeq" id="XP_001220507.1">
    <property type="nucleotide sequence ID" value="XM_001220506.1"/>
</dbReference>
<dbReference type="Pfam" id="PF00106">
    <property type="entry name" value="adh_short"/>
    <property type="match status" value="1"/>
</dbReference>
<sequence>MFGCSGHTPALSGPLQAEIGSAAIKDVVVTVTLSSLLAYQPTATHCMALLPPAFANPERHRNRGDLFCQACICPQDAQDTQDGRTRSRKRAGPVKCLPDRKSSCYDAPFKYQRLFSLLSSLLNPSSTCRKPTRIFNWYIQNRRSKMTIPPRVLVVLGCGGMGLATARRLGGGRKVLLGDYTQTNLDSAAKALRDEGQVVETHLVDVADFDSVQAFATAASKEGHIDAVVHTAGLSPAMAPPKRIYEVDLLGTANVIDAFQDIIPAGASLTCIASIARFNKNPSPELAAHLASAPRDQLLTTKHLLDIDAPDPEPAASYSLSKCANFLRVQAAARPWAARGARINCVSPGIIITPMIRQEMASPLGPAIQSMVDSTPMRRWGSPDEIAGVVAFLAGPDASYITGAEIVVDGGFMAGSRGAEAKEAA</sequence>
<dbReference type="InterPro" id="IPR051122">
    <property type="entry name" value="SDR_DHRS6-like"/>
</dbReference>
<dbReference type="Proteomes" id="UP000001056">
    <property type="component" value="Unassembled WGS sequence"/>
</dbReference>
<dbReference type="CDD" id="cd05233">
    <property type="entry name" value="SDR_c"/>
    <property type="match status" value="1"/>
</dbReference>
<evidence type="ECO:0000256" key="2">
    <source>
        <dbReference type="ARBA" id="ARBA00023002"/>
    </source>
</evidence>
<organism evidence="3 4">
    <name type="scientific">Chaetomium globosum (strain ATCC 6205 / CBS 148.51 / DSM 1962 / NBRC 6347 / NRRL 1970)</name>
    <name type="common">Soil fungus</name>
    <dbReference type="NCBI Taxonomy" id="306901"/>
    <lineage>
        <taxon>Eukaryota</taxon>
        <taxon>Fungi</taxon>
        <taxon>Dikarya</taxon>
        <taxon>Ascomycota</taxon>
        <taxon>Pezizomycotina</taxon>
        <taxon>Sordariomycetes</taxon>
        <taxon>Sordariomycetidae</taxon>
        <taxon>Sordariales</taxon>
        <taxon>Chaetomiaceae</taxon>
        <taxon>Chaetomium</taxon>
    </lineage>
</organism>
<dbReference type="HOGENOM" id="CLU_645570_0_0_1"/>
<dbReference type="SUPFAM" id="SSF51735">
    <property type="entry name" value="NAD(P)-binding Rossmann-fold domains"/>
    <property type="match status" value="1"/>
</dbReference>
<dbReference type="Pfam" id="PF13561">
    <property type="entry name" value="adh_short_C2"/>
    <property type="match status" value="1"/>
</dbReference>
<protein>
    <submittedName>
        <fullName evidence="3">Uncharacterized protein</fullName>
    </submittedName>
</protein>
<proteinExistence type="inferred from homology"/>
<comment type="similarity">
    <text evidence="1">Belongs to the short-chain dehydrogenases/reductases (SDR) family.</text>
</comment>
<dbReference type="PANTHER" id="PTHR43477:SF1">
    <property type="entry name" value="DIHYDROANTICAPSIN 7-DEHYDROGENASE"/>
    <property type="match status" value="1"/>
</dbReference>
<dbReference type="eggNOG" id="KOG0725">
    <property type="taxonomic scope" value="Eukaryota"/>
</dbReference>
<dbReference type="AlphaFoldDB" id="Q2HER8"/>
<dbReference type="GO" id="GO:0016491">
    <property type="term" value="F:oxidoreductase activity"/>
    <property type="evidence" value="ECO:0007669"/>
    <property type="project" value="UniProtKB-KW"/>
</dbReference>
<name>Q2HER8_CHAGB</name>
<reference evidence="4" key="1">
    <citation type="journal article" date="2015" name="Genome Announc.">
        <title>Draft genome sequence of the cellulolytic fungus Chaetomium globosum.</title>
        <authorList>
            <person name="Cuomo C.A."/>
            <person name="Untereiner W.A."/>
            <person name="Ma L.-J."/>
            <person name="Grabherr M."/>
            <person name="Birren B.W."/>
        </authorList>
    </citation>
    <scope>NUCLEOTIDE SEQUENCE [LARGE SCALE GENOMIC DNA]</scope>
    <source>
        <strain evidence="4">ATCC 6205 / CBS 148.51 / DSM 1962 / NBRC 6347 / NRRL 1970</strain>
    </source>
</reference>
<evidence type="ECO:0000313" key="4">
    <source>
        <dbReference type="Proteomes" id="UP000001056"/>
    </source>
</evidence>
<dbReference type="GeneID" id="4388347"/>
<dbReference type="OMA" id="PRWGKPE"/>
<dbReference type="EMBL" id="CH408029">
    <property type="protein sequence ID" value="EAQ93051.1"/>
    <property type="molecule type" value="Genomic_DNA"/>
</dbReference>
<dbReference type="InParanoid" id="Q2HER8"/>
<dbReference type="Gene3D" id="3.40.50.720">
    <property type="entry name" value="NAD(P)-binding Rossmann-like Domain"/>
    <property type="match status" value="1"/>
</dbReference>
<dbReference type="InterPro" id="IPR002347">
    <property type="entry name" value="SDR_fam"/>
</dbReference>
<dbReference type="OrthoDB" id="5840532at2759"/>
<gene>
    <name evidence="3" type="ORF">CHGG_01286</name>
</gene>
<dbReference type="PANTHER" id="PTHR43477">
    <property type="entry name" value="DIHYDROANTICAPSIN 7-DEHYDROGENASE"/>
    <property type="match status" value="1"/>
</dbReference>
<keyword evidence="2" id="KW-0560">Oxidoreductase</keyword>
<keyword evidence="4" id="KW-1185">Reference proteome</keyword>
<dbReference type="VEuPathDB" id="FungiDB:CHGG_01286"/>
<evidence type="ECO:0000256" key="1">
    <source>
        <dbReference type="ARBA" id="ARBA00006484"/>
    </source>
</evidence>
<dbReference type="PRINTS" id="PR00081">
    <property type="entry name" value="GDHRDH"/>
</dbReference>
<dbReference type="InterPro" id="IPR036291">
    <property type="entry name" value="NAD(P)-bd_dom_sf"/>
</dbReference>
<evidence type="ECO:0000313" key="3">
    <source>
        <dbReference type="EMBL" id="EAQ93051.1"/>
    </source>
</evidence>
<accession>Q2HER8</accession>